<name>A0A4W5R214_9TELE</name>
<dbReference type="InterPro" id="IPR036116">
    <property type="entry name" value="FN3_sf"/>
</dbReference>
<dbReference type="PROSITE" id="PS50853">
    <property type="entry name" value="FN3"/>
    <property type="match status" value="1"/>
</dbReference>
<dbReference type="Gene3D" id="2.60.40.10">
    <property type="entry name" value="Immunoglobulins"/>
    <property type="match status" value="1"/>
</dbReference>
<dbReference type="Proteomes" id="UP000314982">
    <property type="component" value="Unassembled WGS sequence"/>
</dbReference>
<reference evidence="2" key="2">
    <citation type="submission" date="2025-08" db="UniProtKB">
        <authorList>
            <consortium name="Ensembl"/>
        </authorList>
    </citation>
    <scope>IDENTIFICATION</scope>
</reference>
<proteinExistence type="predicted"/>
<dbReference type="GO" id="GO:0005737">
    <property type="term" value="C:cytoplasm"/>
    <property type="evidence" value="ECO:0007669"/>
    <property type="project" value="TreeGrafter"/>
</dbReference>
<protein>
    <recommendedName>
        <fullName evidence="1">Fibronectin type-III domain-containing protein</fullName>
    </recommendedName>
</protein>
<dbReference type="Pfam" id="PF00041">
    <property type="entry name" value="fn3"/>
    <property type="match status" value="1"/>
</dbReference>
<dbReference type="InterPro" id="IPR050617">
    <property type="entry name" value="E3_ligase_FN3/SPRY"/>
</dbReference>
<evidence type="ECO:0000313" key="3">
    <source>
        <dbReference type="Proteomes" id="UP000314982"/>
    </source>
</evidence>
<dbReference type="STRING" id="62062.ENSHHUP00000080180"/>
<dbReference type="SUPFAM" id="SSF49265">
    <property type="entry name" value="Fibronectin type III"/>
    <property type="match status" value="1"/>
</dbReference>
<dbReference type="PRINTS" id="PR00014">
    <property type="entry name" value="FNTYPEIII"/>
</dbReference>
<evidence type="ECO:0000259" key="1">
    <source>
        <dbReference type="PROSITE" id="PS50853"/>
    </source>
</evidence>
<feature type="domain" description="Fibronectin type-III" evidence="1">
    <location>
        <begin position="1"/>
        <end position="91"/>
    </location>
</feature>
<evidence type="ECO:0000313" key="2">
    <source>
        <dbReference type="Ensembl" id="ENSHHUP00000080180.1"/>
    </source>
</evidence>
<dbReference type="AlphaFoldDB" id="A0A4W5R214"/>
<dbReference type="CDD" id="cd00063">
    <property type="entry name" value="FN3"/>
    <property type="match status" value="1"/>
</dbReference>
<accession>A0A4W5R214</accession>
<dbReference type="InterPro" id="IPR013783">
    <property type="entry name" value="Ig-like_fold"/>
</dbReference>
<dbReference type="FunFam" id="2.60.40.10:FF:000178">
    <property type="entry name" value="E3 ubiquitin-protein ligase TRIM9 isoform X1"/>
    <property type="match status" value="1"/>
</dbReference>
<reference evidence="2" key="3">
    <citation type="submission" date="2025-09" db="UniProtKB">
        <authorList>
            <consortium name="Ensembl"/>
        </authorList>
    </citation>
    <scope>IDENTIFICATION</scope>
</reference>
<dbReference type="Ensembl" id="ENSHHUT00000082748.1">
    <property type="protein sequence ID" value="ENSHHUP00000080180.1"/>
    <property type="gene ID" value="ENSHHUG00000046699.1"/>
</dbReference>
<dbReference type="PANTHER" id="PTHR24099:SF13">
    <property type="entry name" value="E3 UBIQUITIN-PROTEIN LIGASE TRIM9"/>
    <property type="match status" value="1"/>
</dbReference>
<sequence>MLQLEECCTINNSATLSWKQPPLSTIAVDGYILELDDGNGGQFREVYVGTETICTVDGLHYNSTYMSRVKAFNASGVGQYSKTLAMQTSESKSNHHTLC</sequence>
<keyword evidence="3" id="KW-1185">Reference proteome</keyword>
<reference evidence="3" key="1">
    <citation type="submission" date="2018-06" db="EMBL/GenBank/DDBJ databases">
        <title>Genome assembly of Danube salmon.</title>
        <authorList>
            <person name="Macqueen D.J."/>
            <person name="Gundappa M.K."/>
        </authorList>
    </citation>
    <scope>NUCLEOTIDE SEQUENCE [LARGE SCALE GENOMIC DNA]</scope>
</reference>
<organism evidence="2 3">
    <name type="scientific">Hucho hucho</name>
    <name type="common">huchen</name>
    <dbReference type="NCBI Taxonomy" id="62062"/>
    <lineage>
        <taxon>Eukaryota</taxon>
        <taxon>Metazoa</taxon>
        <taxon>Chordata</taxon>
        <taxon>Craniata</taxon>
        <taxon>Vertebrata</taxon>
        <taxon>Euteleostomi</taxon>
        <taxon>Actinopterygii</taxon>
        <taxon>Neopterygii</taxon>
        <taxon>Teleostei</taxon>
        <taxon>Protacanthopterygii</taxon>
        <taxon>Salmoniformes</taxon>
        <taxon>Salmonidae</taxon>
        <taxon>Salmoninae</taxon>
        <taxon>Hucho</taxon>
    </lineage>
</organism>
<dbReference type="PANTHER" id="PTHR24099">
    <property type="entry name" value="E3 UBIQUITIN-PROTEIN LIGASE TRIM36-RELATED"/>
    <property type="match status" value="1"/>
</dbReference>
<dbReference type="GeneTree" id="ENSGT00940000168855"/>
<dbReference type="InterPro" id="IPR003961">
    <property type="entry name" value="FN3_dom"/>
</dbReference>